<feature type="region of interest" description="Disordered" evidence="5">
    <location>
        <begin position="1427"/>
        <end position="1451"/>
    </location>
</feature>
<accession>A0ABS3QNA0</accession>
<feature type="compositionally biased region" description="Basic and acidic residues" evidence="5">
    <location>
        <begin position="1524"/>
        <end position="1542"/>
    </location>
</feature>
<keyword evidence="8" id="KW-1185">Reference proteome</keyword>
<name>A0ABS3QNA0_9BACT</name>
<keyword evidence="4" id="KW-0472">Membrane</keyword>
<comment type="caution">
    <text evidence="7">The sequence shown here is derived from an EMBL/GenBank/DDBJ whole genome shotgun (WGS) entry which is preliminary data.</text>
</comment>
<keyword evidence="2" id="KW-0812">Transmembrane</keyword>
<dbReference type="EMBL" id="JAGETZ010000020">
    <property type="protein sequence ID" value="MBO2012716.1"/>
    <property type="molecule type" value="Genomic_DNA"/>
</dbReference>
<proteinExistence type="predicted"/>
<evidence type="ECO:0000256" key="3">
    <source>
        <dbReference type="ARBA" id="ARBA00022989"/>
    </source>
</evidence>
<evidence type="ECO:0000256" key="4">
    <source>
        <dbReference type="ARBA" id="ARBA00023136"/>
    </source>
</evidence>
<evidence type="ECO:0000313" key="8">
    <source>
        <dbReference type="Proteomes" id="UP000664369"/>
    </source>
</evidence>
<dbReference type="Pfam" id="PF05359">
    <property type="entry name" value="DUF748"/>
    <property type="match status" value="1"/>
</dbReference>
<evidence type="ECO:0000256" key="2">
    <source>
        <dbReference type="ARBA" id="ARBA00022692"/>
    </source>
</evidence>
<protein>
    <submittedName>
        <fullName evidence="7">Translocation/assembly module TamB domain-containing protein</fullName>
    </submittedName>
</protein>
<organism evidence="7 8">
    <name type="scientific">Hymenobacter negativus</name>
    <dbReference type="NCBI Taxonomy" id="2795026"/>
    <lineage>
        <taxon>Bacteria</taxon>
        <taxon>Pseudomonadati</taxon>
        <taxon>Bacteroidota</taxon>
        <taxon>Cytophagia</taxon>
        <taxon>Cytophagales</taxon>
        <taxon>Hymenobacteraceae</taxon>
        <taxon>Hymenobacter</taxon>
    </lineage>
</organism>
<dbReference type="InterPro" id="IPR007452">
    <property type="entry name" value="TamB_C"/>
</dbReference>
<dbReference type="InterPro" id="IPR008023">
    <property type="entry name" value="DUF748"/>
</dbReference>
<dbReference type="RefSeq" id="WP_208178454.1">
    <property type="nucleotide sequence ID" value="NZ_JAGETZ010000020.1"/>
</dbReference>
<dbReference type="Pfam" id="PF04357">
    <property type="entry name" value="TamB"/>
    <property type="match status" value="1"/>
</dbReference>
<evidence type="ECO:0000256" key="5">
    <source>
        <dbReference type="SAM" id="MobiDB-lite"/>
    </source>
</evidence>
<feature type="region of interest" description="Disordered" evidence="5">
    <location>
        <begin position="1515"/>
        <end position="1542"/>
    </location>
</feature>
<dbReference type="Proteomes" id="UP000664369">
    <property type="component" value="Unassembled WGS sequence"/>
</dbReference>
<reference evidence="7 8" key="1">
    <citation type="submission" date="2021-03" db="EMBL/GenBank/DDBJ databases">
        <authorList>
            <person name="Kim M.K."/>
        </authorList>
    </citation>
    <scope>NUCLEOTIDE SEQUENCE [LARGE SCALE GENOMIC DNA]</scope>
    <source>
        <strain evidence="7 8">BT442</strain>
    </source>
</reference>
<evidence type="ECO:0000256" key="1">
    <source>
        <dbReference type="ARBA" id="ARBA00004167"/>
    </source>
</evidence>
<feature type="compositionally biased region" description="Low complexity" evidence="5">
    <location>
        <begin position="1437"/>
        <end position="1451"/>
    </location>
</feature>
<gene>
    <name evidence="7" type="ORF">J4E00_26890</name>
</gene>
<comment type="subcellular location">
    <subcellularLocation>
        <location evidence="1">Membrane</location>
        <topology evidence="1">Single-pass membrane protein</topology>
    </subcellularLocation>
</comment>
<keyword evidence="3" id="KW-1133">Transmembrane helix</keyword>
<sequence length="1542" mass="168324">MRRFFAILLKILLGLGLLIVLAVGAALVALRIPSVQTRLAHEAADVLTNKFGQQVTIGGIDIRPFSSVLLEGVSVKDRRGGELLSIGRADADISLFSVFDPRHLHIATLTLNEPRFVLKNLAGQPDSTTFSQLMATVKRLIGPSTDTTKSAPFDFKVGSVALRNGHFAIEKADVPHSPTYGKSIDYDHLLVDSIYADISNIRLGDTLGLRISHLHAVETPSQSQLREITADMTYGPHFWEFKNLSLRVGRSQIKDYVRFEFRVFTNFTDYNDSMKTIARLHGSQVFTDDIAKFAPQLSEMHESVALSGDASGYVRDFKVNNLDVRYGKGTHIVAKRAHADGLPNYKESLIDLRLLPSVVMTSDLKKWLPASANKFVQKLGTVKLQGQVLGFYDDFVANASFDTALGFVATDVNLKTKTDLTHATYEGTVRSNAFQLGKFLGDESIIRDVTLNGRVEGTGFLPASALGKAKLTVPAIWLNGYRYRNIALDGSFRPQHFSGHASVNDPAVRLVADGNIDLERKHENVDVKTKIDYANLRTLGLLSQPLVVSTTANVHFKGVQLDSLIGYAYLRHSHFSMGTRTLSLDTLDVVSTRNRLNQRKITLRSEAVDGRVAGTFNTSDVVRDVQTLITEYRLNFESNPAATADYYRRKQQRVLPVYQVDLQLNLKKPTPLLALFVPDLQVANGSRIDGSFRNGETSIFQLGGHLDSLSYGPVHTINNDFDFLTSKLPYQSDILAQASVTSARQLLPGLGRTENFFVEGVWDQQHINFSTALAQTGTTNRARINGSLGFLARAVELVFRQSDVHLLEKDWTIAADNSVRISDYGREFDIKNLTFSNGVQFVGAQGFISPDASKPPLELQLKDFELATLNPLTGQRLGGRVNAQGTVSGIYGPLAINSTLGVDSLTYDGTLIGQVAGHGDWDNAASKLRVNLDVARNNQLVLNVLGDISPRDATNQLNLTGKLNDAPIVLAQPFLGSLFKNLGGTGQGELRLTGRFDSPNLLGLVDVSNGRLTFGYLGTTYTFADRVSFTNTSIEFHSIKLRDALGNTGTVDGIVHHKGFKNMSLDIAANFRKLQVLNTTRKDNDLYFGTAYATGTARVTGPTDDLNVVVRASSEAGTRLSLPLDNAAKAEKAGYIKFVNHNPLGDTVITKKAVAISAQDKVDLSGITLNMNLTVTPEAYIEILLDESTGDVIRGSAAGQLRMAIDTRGEFNMYGQVEIVRGAYNFTLQGLINKEFVVRPGGIISWNGDPLAGEMNVTATYTQRTSLAPVLGTSSASGTGAGSVAVVPVTAVMTLTGPLLLPAIKLNLEFNDAPGTLQGDLAAFTASLRNDEQELNRQVFSLLVFKQLSPPGSFGNTISIRGQDNTVQNSLGQILSTQLGLLTSQIDQNLEIDFNINGLTAEQLQALQVRLSYSFLNGRLRVTREGGFTNNPNLVNSSTGGSTTPTSGNTAGQASLLGDLSLEYYLRADGKFRAKLRYETTPRDLETINQPRAGLSLLHTEQFNSFGELFRRKNPKKSVRNTQKAREGKEVMTVDEDPKTNL</sequence>
<evidence type="ECO:0000313" key="7">
    <source>
        <dbReference type="EMBL" id="MBO2012716.1"/>
    </source>
</evidence>
<evidence type="ECO:0000259" key="6">
    <source>
        <dbReference type="Pfam" id="PF04357"/>
    </source>
</evidence>
<feature type="domain" description="Translocation and assembly module TamB C-terminal" evidence="6">
    <location>
        <begin position="1041"/>
        <end position="1490"/>
    </location>
</feature>